<reference evidence="2 3" key="1">
    <citation type="submission" date="2020-07" db="EMBL/GenBank/DDBJ databases">
        <title>A new beta-1,3-glucan-decomposing anaerobic bacterium isolated from anoxic soil subjected to biological soil disinfestation.</title>
        <authorList>
            <person name="Ueki A."/>
            <person name="Tonouchi A."/>
        </authorList>
    </citation>
    <scope>NUCLEOTIDE SEQUENCE [LARGE SCALE GENOMIC DNA]</scope>
    <source>
        <strain evidence="2 3">TW1</strain>
    </source>
</reference>
<dbReference type="AlphaFoldDB" id="A0A6V8SM31"/>
<name>A0A6V8SM31_9CLOT</name>
<keyword evidence="3" id="KW-1185">Reference proteome</keyword>
<proteinExistence type="predicted"/>
<feature type="transmembrane region" description="Helical" evidence="1">
    <location>
        <begin position="76"/>
        <end position="93"/>
    </location>
</feature>
<evidence type="ECO:0000313" key="3">
    <source>
        <dbReference type="Proteomes" id="UP000580568"/>
    </source>
</evidence>
<gene>
    <name evidence="2" type="ORF">bsdtw1_04522</name>
</gene>
<dbReference type="EMBL" id="BLZR01000001">
    <property type="protein sequence ID" value="GFP78304.1"/>
    <property type="molecule type" value="Genomic_DNA"/>
</dbReference>
<evidence type="ECO:0000256" key="1">
    <source>
        <dbReference type="SAM" id="Phobius"/>
    </source>
</evidence>
<keyword evidence="1" id="KW-0472">Membrane</keyword>
<comment type="caution">
    <text evidence="2">The sequence shown here is derived from an EMBL/GenBank/DDBJ whole genome shotgun (WGS) entry which is preliminary data.</text>
</comment>
<keyword evidence="1" id="KW-1133">Transmembrane helix</keyword>
<organism evidence="2 3">
    <name type="scientific">Clostridium fungisolvens</name>
    <dbReference type="NCBI Taxonomy" id="1604897"/>
    <lineage>
        <taxon>Bacteria</taxon>
        <taxon>Bacillati</taxon>
        <taxon>Bacillota</taxon>
        <taxon>Clostridia</taxon>
        <taxon>Eubacteriales</taxon>
        <taxon>Clostridiaceae</taxon>
        <taxon>Clostridium</taxon>
    </lineage>
</organism>
<keyword evidence="1" id="KW-0812">Transmembrane</keyword>
<evidence type="ECO:0000313" key="2">
    <source>
        <dbReference type="EMBL" id="GFP78304.1"/>
    </source>
</evidence>
<accession>A0A6V8SM31</accession>
<protein>
    <submittedName>
        <fullName evidence="2">Uncharacterized protein</fullName>
    </submittedName>
</protein>
<sequence>MKCFLLGLIVEVILIIISLITKQMWIFTRGSEVVLGLTVLLGAAASRAALGDTEGMPAYSKVSLEEVNMFGIVKKYIYFGITSTIAIIISYLFV</sequence>
<dbReference type="RefSeq" id="WP_183279606.1">
    <property type="nucleotide sequence ID" value="NZ_BLZR01000001.1"/>
</dbReference>
<dbReference type="Proteomes" id="UP000580568">
    <property type="component" value="Unassembled WGS sequence"/>
</dbReference>
<feature type="transmembrane region" description="Helical" evidence="1">
    <location>
        <begin position="6"/>
        <end position="26"/>
    </location>
</feature>